<proteinExistence type="predicted"/>
<dbReference type="KEGG" id="pden:F1C79_17280"/>
<dbReference type="EMBL" id="CP043626">
    <property type="protein sequence ID" value="QEY76019.1"/>
    <property type="molecule type" value="Genomic_DNA"/>
</dbReference>
<reference evidence="1 2" key="1">
    <citation type="submission" date="2019-09" db="EMBL/GenBank/DDBJ databases">
        <title>Prosopis cineraria nodule microbiome.</title>
        <authorList>
            <person name="Chaluvadi S.R."/>
            <person name="Ali R."/>
            <person name="Wang X."/>
        </authorList>
    </citation>
    <scope>NUCLEOTIDE SEQUENCE [LARGE SCALE GENOMIC DNA]</scope>
    <source>
        <strain evidence="1 2">BG1</strain>
    </source>
</reference>
<dbReference type="OrthoDB" id="8526408at2"/>
<keyword evidence="2" id="KW-1185">Reference proteome</keyword>
<dbReference type="Proteomes" id="UP000326659">
    <property type="component" value="Chromosome"/>
</dbReference>
<evidence type="ECO:0000313" key="2">
    <source>
        <dbReference type="Proteomes" id="UP000326659"/>
    </source>
</evidence>
<protein>
    <submittedName>
        <fullName evidence="1">Uncharacterized protein</fullName>
    </submittedName>
</protein>
<sequence>MADGAAVKITHWNGKSSGQLAGSGLAPVGLDGLDYSQPLELRLIQPRSIAQASASFVLPVPCRPDREPWGLALVDGRWRPVPVGRTGLNVELTPYAGATLYMVQWMPVMSVFADPPQRTMSGAHGWTLNWQQV</sequence>
<dbReference type="AlphaFoldDB" id="A0A9X7N6M8"/>
<accession>A0A9X7N6M8</accession>
<evidence type="ECO:0000313" key="1">
    <source>
        <dbReference type="EMBL" id="QEY76019.1"/>
    </source>
</evidence>
<gene>
    <name evidence="1" type="ORF">F1C79_17280</name>
</gene>
<organism evidence="1 2">
    <name type="scientific">Pseudomonas denitrificans</name>
    <dbReference type="NCBI Taxonomy" id="43306"/>
    <lineage>
        <taxon>Bacteria</taxon>
        <taxon>Pseudomonadati</taxon>
        <taxon>Pseudomonadota</taxon>
        <taxon>Gammaproteobacteria</taxon>
        <taxon>Pseudomonadales</taxon>
        <taxon>Pseudomonadaceae</taxon>
        <taxon>Halopseudomonas</taxon>
    </lineage>
</organism>
<name>A0A9X7N6M8_PSEDE</name>